<dbReference type="KEGG" id="msch:N508_001358"/>
<dbReference type="eggNOG" id="COG2143">
    <property type="taxonomic scope" value="Bacteria"/>
</dbReference>
<accession>V2RKY2</accession>
<dbReference type="Pfam" id="PF13098">
    <property type="entry name" value="Thioredoxin_2"/>
    <property type="match status" value="1"/>
</dbReference>
<reference evidence="1" key="1">
    <citation type="journal article" date="2014" name="Genome Announc.">
        <title>Draft genome sequences of the altered schaedler flora, a defined bacterial community from gnotobiotic mice.</title>
        <authorList>
            <person name="Wannemuehler M.J."/>
            <person name="Overstreet A.M."/>
            <person name="Ward D.V."/>
            <person name="Phillips G.J."/>
        </authorList>
    </citation>
    <scope>NUCLEOTIDE SEQUENCE</scope>
    <source>
        <strain evidence="1">ASF457</strain>
    </source>
</reference>
<gene>
    <name evidence="1" type="ORF">N508_001358</name>
</gene>
<sequence length="186" mass="21365">MKKVLIMLSLVIFAACSKQDKKNIVMPVDKAMQQDNAKEYIDIFISDDNIYTKNNKGEDRLSILLFGADGCSACAAMKKSLTEKGSLSNFVKENYLPYYINISRKESWNINGKTLSLSELKEKFMIRGTPVTAIMYGDKILLIYPGYITQNRMLGIMEFFLDKSLYSLDKNIISEKLKEYYKEKNI</sequence>
<dbReference type="InterPro" id="IPR036249">
    <property type="entry name" value="Thioredoxin-like_sf"/>
</dbReference>
<dbReference type="InterPro" id="IPR012336">
    <property type="entry name" value="Thioredoxin-like_fold"/>
</dbReference>
<dbReference type="Gene3D" id="3.40.30.10">
    <property type="entry name" value="Glutaredoxin"/>
    <property type="match status" value="1"/>
</dbReference>
<reference evidence="1" key="2">
    <citation type="submission" date="2022-05" db="EMBL/GenBank/DDBJ databases">
        <authorList>
            <person name="Proctor A.L."/>
            <person name="Phillips G.J."/>
            <person name="Wannemuehler M.J."/>
        </authorList>
    </citation>
    <scope>NUCLEOTIDE SEQUENCE</scope>
    <source>
        <strain evidence="1">ASF457</strain>
    </source>
</reference>
<name>V2RKY2_9BACT</name>
<keyword evidence="2" id="KW-1185">Reference proteome</keyword>
<dbReference type="RefSeq" id="WP_023275641.1">
    <property type="nucleotide sequence ID" value="NZ_CP097562.1"/>
</dbReference>
<dbReference type="Proteomes" id="UP000017429">
    <property type="component" value="Chromosome"/>
</dbReference>
<reference evidence="1" key="3">
    <citation type="submission" date="2022-06" db="EMBL/GenBank/DDBJ databases">
        <title>Resources to Facilitate Use of the Altered Schaedler Flora (ASF) Mouse Model to Study Microbiome Function.</title>
        <authorList>
            <person name="Proctor A."/>
            <person name="Parvinroo S."/>
            <person name="Richie T."/>
            <person name="Jia X."/>
            <person name="Lee S.T.M."/>
            <person name="Karp P.D."/>
            <person name="Paley S."/>
            <person name="Kostic A.D."/>
            <person name="Pierre J.F."/>
            <person name="Wannemuehler M.J."/>
            <person name="Phillips G.J."/>
        </authorList>
    </citation>
    <scope>NUCLEOTIDE SEQUENCE</scope>
    <source>
        <strain evidence="1">ASF457</strain>
    </source>
</reference>
<dbReference type="SUPFAM" id="SSF52833">
    <property type="entry name" value="Thioredoxin-like"/>
    <property type="match status" value="1"/>
</dbReference>
<evidence type="ECO:0000313" key="2">
    <source>
        <dbReference type="Proteomes" id="UP000017429"/>
    </source>
</evidence>
<dbReference type="OrthoDB" id="5366120at2"/>
<proteinExistence type="predicted"/>
<protein>
    <submittedName>
        <fullName evidence="1">Uncharacterized protein</fullName>
    </submittedName>
</protein>
<dbReference type="PROSITE" id="PS51257">
    <property type="entry name" value="PROKAR_LIPOPROTEIN"/>
    <property type="match status" value="1"/>
</dbReference>
<evidence type="ECO:0000313" key="1">
    <source>
        <dbReference type="EMBL" id="USF24275.1"/>
    </source>
</evidence>
<dbReference type="AlphaFoldDB" id="V2RKY2"/>
<dbReference type="EMBL" id="CP097562">
    <property type="protein sequence ID" value="USF24275.1"/>
    <property type="molecule type" value="Genomic_DNA"/>
</dbReference>
<organism evidence="1 2">
    <name type="scientific">Mucispirillum schaedleri ASF457</name>
    <dbReference type="NCBI Taxonomy" id="1379858"/>
    <lineage>
        <taxon>Bacteria</taxon>
        <taxon>Pseudomonadati</taxon>
        <taxon>Deferribacterota</taxon>
        <taxon>Deferribacteres</taxon>
        <taxon>Deferribacterales</taxon>
        <taxon>Mucispirillaceae</taxon>
        <taxon>Mucispirillum</taxon>
    </lineage>
</organism>